<evidence type="ECO:0000256" key="3">
    <source>
        <dbReference type="ARBA" id="ARBA00024227"/>
    </source>
</evidence>
<dbReference type="Pfam" id="PF02237">
    <property type="entry name" value="BPL_C"/>
    <property type="match status" value="1"/>
</dbReference>
<dbReference type="GO" id="GO:0005737">
    <property type="term" value="C:cytoplasm"/>
    <property type="evidence" value="ECO:0007669"/>
    <property type="project" value="TreeGrafter"/>
</dbReference>
<name>A0A838BQD8_9HYPH</name>
<dbReference type="Pfam" id="PF03099">
    <property type="entry name" value="BPL_LplA_LipB"/>
    <property type="match status" value="1"/>
</dbReference>
<keyword evidence="1 6" id="KW-0436">Ligase</keyword>
<dbReference type="InterPro" id="IPR045864">
    <property type="entry name" value="aa-tRNA-synth_II/BPL/LPL"/>
</dbReference>
<evidence type="ECO:0000256" key="2">
    <source>
        <dbReference type="ARBA" id="ARBA00023267"/>
    </source>
</evidence>
<protein>
    <recommendedName>
        <fullName evidence="3">biotin--[biotin carboxyl-carrier protein] ligase</fullName>
        <ecNumber evidence="3">6.3.4.15</ecNumber>
    </recommendedName>
</protein>
<dbReference type="GO" id="GO:0004077">
    <property type="term" value="F:biotin--[biotin carboxyl-carrier protein] ligase activity"/>
    <property type="evidence" value="ECO:0007669"/>
    <property type="project" value="UniProtKB-EC"/>
</dbReference>
<dbReference type="InterPro" id="IPR003142">
    <property type="entry name" value="BPL_C"/>
</dbReference>
<proteinExistence type="predicted"/>
<evidence type="ECO:0000256" key="4">
    <source>
        <dbReference type="ARBA" id="ARBA00047846"/>
    </source>
</evidence>
<accession>A0A838BQD8</accession>
<keyword evidence="2" id="KW-0092">Biotin</keyword>
<feature type="domain" description="BPL/LPL catalytic" evidence="5">
    <location>
        <begin position="10"/>
        <end position="190"/>
    </location>
</feature>
<keyword evidence="7" id="KW-1185">Reference proteome</keyword>
<dbReference type="AlphaFoldDB" id="A0A838BQD8"/>
<reference evidence="6 7" key="1">
    <citation type="submission" date="2020-07" db="EMBL/GenBank/DDBJ databases">
        <title>Draft genome and description of Microvirga mediterraneensis Marseille-Q2068 sp. nov.</title>
        <authorList>
            <person name="Boxberger M."/>
        </authorList>
    </citation>
    <scope>NUCLEOTIDE SEQUENCE [LARGE SCALE GENOMIC DNA]</scope>
    <source>
        <strain evidence="6 7">Marseille-Q2068</strain>
    </source>
</reference>
<evidence type="ECO:0000259" key="5">
    <source>
        <dbReference type="PROSITE" id="PS51733"/>
    </source>
</evidence>
<sequence length="276" mass="29636">MIVHLSPETEAAGYRLLSLEATGSTNDDALQAARAGDPGQLWITAAEQLAGRGRHGRQWSSPPGNLYASLLLIDPCEMPSAPQLGFVAGLALHEAVEAVTGIGTPRLSLKWPNDLLLDGAKVSGLLLEGHRLQPNGPLAIVIGFGVNVAFAPTGTPYPATTLQTLRPELDRGEVLRALSSAFARTFSAWRTSSRMNASDPFGAIRRLWLERAAGVGREVTLRLPSGEKKGTFEGLDRFGRLQLKSLDGLELIDAGDLYFPNLLHDIAKHEAGSKRF</sequence>
<dbReference type="CDD" id="cd16442">
    <property type="entry name" value="BPL"/>
    <property type="match status" value="1"/>
</dbReference>
<dbReference type="InterPro" id="IPR004143">
    <property type="entry name" value="BPL_LPL_catalytic"/>
</dbReference>
<evidence type="ECO:0000313" key="6">
    <source>
        <dbReference type="EMBL" id="MBA1157289.1"/>
    </source>
</evidence>
<dbReference type="Proteomes" id="UP000572984">
    <property type="component" value="Unassembled WGS sequence"/>
</dbReference>
<gene>
    <name evidence="6" type="ORF">H0S73_14240</name>
</gene>
<organism evidence="6 7">
    <name type="scientific">Microvirga mediterraneensis</name>
    <dbReference type="NCBI Taxonomy" id="2754695"/>
    <lineage>
        <taxon>Bacteria</taxon>
        <taxon>Pseudomonadati</taxon>
        <taxon>Pseudomonadota</taxon>
        <taxon>Alphaproteobacteria</taxon>
        <taxon>Hyphomicrobiales</taxon>
        <taxon>Methylobacteriaceae</taxon>
        <taxon>Microvirga</taxon>
    </lineage>
</organism>
<dbReference type="PROSITE" id="PS51733">
    <property type="entry name" value="BPL_LPL_CATALYTIC"/>
    <property type="match status" value="1"/>
</dbReference>
<comment type="caution">
    <text evidence="6">The sequence shown here is derived from an EMBL/GenBank/DDBJ whole genome shotgun (WGS) entry which is preliminary data.</text>
</comment>
<dbReference type="InterPro" id="IPR004408">
    <property type="entry name" value="Biotin_CoA_COase_ligase"/>
</dbReference>
<dbReference type="EMBL" id="JACDXJ010000001">
    <property type="protein sequence ID" value="MBA1157289.1"/>
    <property type="molecule type" value="Genomic_DNA"/>
</dbReference>
<dbReference type="PANTHER" id="PTHR12835">
    <property type="entry name" value="BIOTIN PROTEIN LIGASE"/>
    <property type="match status" value="1"/>
</dbReference>
<dbReference type="EC" id="6.3.4.15" evidence="3"/>
<dbReference type="NCBIfam" id="TIGR00121">
    <property type="entry name" value="birA_ligase"/>
    <property type="match status" value="1"/>
</dbReference>
<evidence type="ECO:0000313" key="7">
    <source>
        <dbReference type="Proteomes" id="UP000572984"/>
    </source>
</evidence>
<dbReference type="PANTHER" id="PTHR12835:SF5">
    <property type="entry name" value="BIOTIN--PROTEIN LIGASE"/>
    <property type="match status" value="1"/>
</dbReference>
<comment type="catalytic activity">
    <reaction evidence="4">
        <text>biotin + L-lysyl-[protein] + ATP = N(6)-biotinyl-L-lysyl-[protein] + AMP + diphosphate + H(+)</text>
        <dbReference type="Rhea" id="RHEA:11756"/>
        <dbReference type="Rhea" id="RHEA-COMP:9752"/>
        <dbReference type="Rhea" id="RHEA-COMP:10505"/>
        <dbReference type="ChEBI" id="CHEBI:15378"/>
        <dbReference type="ChEBI" id="CHEBI:29969"/>
        <dbReference type="ChEBI" id="CHEBI:30616"/>
        <dbReference type="ChEBI" id="CHEBI:33019"/>
        <dbReference type="ChEBI" id="CHEBI:57586"/>
        <dbReference type="ChEBI" id="CHEBI:83144"/>
        <dbReference type="ChEBI" id="CHEBI:456215"/>
        <dbReference type="EC" id="6.3.4.15"/>
    </reaction>
</comment>
<dbReference type="SUPFAM" id="SSF55681">
    <property type="entry name" value="Class II aaRS and biotin synthetases"/>
    <property type="match status" value="1"/>
</dbReference>
<dbReference type="Gene3D" id="3.30.930.10">
    <property type="entry name" value="Bira Bifunctional Protein, Domain 2"/>
    <property type="match status" value="1"/>
</dbReference>
<evidence type="ECO:0000256" key="1">
    <source>
        <dbReference type="ARBA" id="ARBA00022598"/>
    </source>
</evidence>